<dbReference type="Pfam" id="PF00400">
    <property type="entry name" value="WD40"/>
    <property type="match status" value="7"/>
</dbReference>
<feature type="repeat" description="WD" evidence="3">
    <location>
        <begin position="614"/>
        <end position="648"/>
    </location>
</feature>
<feature type="repeat" description="WD" evidence="3">
    <location>
        <begin position="899"/>
        <end position="940"/>
    </location>
</feature>
<dbReference type="EMBL" id="CZCZ02000007">
    <property type="protein sequence ID" value="CAC5340794.1"/>
    <property type="molecule type" value="Genomic_DNA"/>
</dbReference>
<name>A0A6J7ZGZ1_PLARU</name>
<feature type="repeat" description="WD" evidence="3">
    <location>
        <begin position="940"/>
        <end position="971"/>
    </location>
</feature>
<reference evidence="4" key="1">
    <citation type="submission" date="2020-05" db="EMBL/GenBank/DDBJ databases">
        <authorList>
            <consortium name="Genoscope - CEA"/>
            <person name="William W."/>
        </authorList>
    </citation>
    <scope>NUCLEOTIDE SEQUENCE [LARGE SCALE GENOMIC DNA]</scope>
    <source>
        <strain evidence="4">PCC 7821</strain>
    </source>
</reference>
<organism evidence="4 5">
    <name type="scientific">Planktothrix rubescens CCAP 1459/22</name>
    <dbReference type="NCBI Taxonomy" id="329571"/>
    <lineage>
        <taxon>Bacteria</taxon>
        <taxon>Bacillati</taxon>
        <taxon>Cyanobacteriota</taxon>
        <taxon>Cyanophyceae</taxon>
        <taxon>Oscillatoriophycideae</taxon>
        <taxon>Oscillatoriales</taxon>
        <taxon>Microcoleaceae</taxon>
        <taxon>Planktothrix</taxon>
    </lineage>
</organism>
<dbReference type="SUPFAM" id="SSF52540">
    <property type="entry name" value="P-loop containing nucleoside triphosphate hydrolases"/>
    <property type="match status" value="1"/>
</dbReference>
<protein>
    <recommendedName>
        <fullName evidence="6">WD-40 repeat protein</fullName>
    </recommendedName>
</protein>
<evidence type="ECO:0000256" key="1">
    <source>
        <dbReference type="ARBA" id="ARBA00022574"/>
    </source>
</evidence>
<gene>
    <name evidence="4" type="ORF">PLAN_120030</name>
</gene>
<evidence type="ECO:0000256" key="2">
    <source>
        <dbReference type="ARBA" id="ARBA00022737"/>
    </source>
</evidence>
<dbReference type="Gene3D" id="2.130.10.10">
    <property type="entry name" value="YVTN repeat-like/Quinoprotein amine dehydrogenase"/>
    <property type="match status" value="3"/>
</dbReference>
<evidence type="ECO:0008006" key="6">
    <source>
        <dbReference type="Google" id="ProtNLM"/>
    </source>
</evidence>
<dbReference type="InterPro" id="IPR020472">
    <property type="entry name" value="WD40_PAC1"/>
</dbReference>
<dbReference type="RefSeq" id="WP_026797464.1">
    <property type="nucleotide sequence ID" value="NZ_LR812491.1"/>
</dbReference>
<dbReference type="InterPro" id="IPR015943">
    <property type="entry name" value="WD40/YVTN_repeat-like_dom_sf"/>
</dbReference>
<keyword evidence="1 3" id="KW-0853">WD repeat</keyword>
<dbReference type="InterPro" id="IPR027417">
    <property type="entry name" value="P-loop_NTPase"/>
</dbReference>
<accession>A0A6J7ZGZ1</accession>
<feature type="repeat" description="WD" evidence="3">
    <location>
        <begin position="1063"/>
        <end position="1098"/>
    </location>
</feature>
<dbReference type="InterPro" id="IPR036322">
    <property type="entry name" value="WD40_repeat_dom_sf"/>
</dbReference>
<dbReference type="PROSITE" id="PS00678">
    <property type="entry name" value="WD_REPEATS_1"/>
    <property type="match status" value="4"/>
</dbReference>
<dbReference type="PANTHER" id="PTHR19879:SF9">
    <property type="entry name" value="TRANSCRIPTION INITIATION FACTOR TFIID SUBUNIT 5"/>
    <property type="match status" value="1"/>
</dbReference>
<comment type="caution">
    <text evidence="4">The sequence shown here is derived from an EMBL/GenBank/DDBJ whole genome shotgun (WGS) entry which is preliminary data.</text>
</comment>
<keyword evidence="5" id="KW-1185">Reference proteome</keyword>
<dbReference type="InterPro" id="IPR019775">
    <property type="entry name" value="WD40_repeat_CS"/>
</dbReference>
<dbReference type="AlphaFoldDB" id="A0A6J7ZGZ1"/>
<sequence>MARYRYSIGGSLDHQNPTYVKRKADDELYNALKNGEFCYVLNSRQMGKSSLRVKMAKKLKQEGFKCVSVDMTKISSYGSAEEWYGDLMFMLLQGLILDQKVNFELWLQECSYLSPLQKFNQFIETIILSQLQEKIIIFLDEIDSIIKIKFKDEFFAVIRSFYNQRSENQEYKRLTFCLLGVATPSDLIQDKTRTPFNIGQAIELKGFEFSEAQSSLTQGLREVVDNPEEILKEILNWTGGQPFLTQKLCQLVVEKAENRTPNIEQIVRTYIINNWESQDEPEHLKTIRDRILYNEKISHRLLGLYQHILKQGKIEVDGSFEQSKLRLSGLVIRDHNFLQPFNLIYQLTFDQEWVDKQLNQSRPYSHKQLQAWLNSGKRDNSKLLKGQYLEKAVKWSEQKLISYEDYDFINKSVVYSLNKQNKNLNKINEELYVYLKKFMIISQKFMKQSEELNKQKEQLFLLISLSIIIGFFTGFKLILQGENNRLENEGINALQQFYSGNEPIEALMQAVTIGKDFKNLNPTFKQASIFRENGTTGKDFKPITSNTHSLKNYPTVTPIFSLQQILDNIYERNTFGALNSLSFSPDYQYFVTASSKGSIDLDVWNWLGQSLTQLKGHQGVVNQVVFSPDGQYIAAVGEDGFVHVWNFSGKYLLKFKAHKGSGNSIIFSPNSQYIATAGKDGFVRVWNKFGKKLTEFKYDKSDFANIDFSHDSQHLLIHPVEKSEAYILNFSGKVLAKLNWLPPTIDSAIVDTTPNHQYIVTSENSSKPTIWNWSGQPIAKLNGYRVIFSSDSQFVATIDFDSKAYLWNISGKLLAELKGHKSGVLDVSFSPTGKQLVTGGTDGIARVWNFSGEQIAELKGHRGSIASVRFSPNGQLIATGGADGKIRLWDLSGQEQLELTGHRGTVLSIYFSPDSKSLITYGEDGLIRLWDVSGRQATQLKNSKNRVRDVIFSPDNKYIATIEKDGIVQVWTFSGKILNSIKTQSDYIDSVNFNQDGKTIDVLTNKNVQTWSLSGQLLNTENTNNQSPAQSNPQIGENLKVETEKDGTILINNSSGKNLLKLKDKNYDSISNAILSPDGQYIAGIDQDRIVYIWDLSSKILTVLKVSQLGYFSFSPDGQRIAIITKNGVVEIYDLLGRKLARWEVNPHPDYGIVARFSPDWRYVAIVGEDNKVVVWSVPQNLDELLERGCNWLSSYFVNRPDERERLKVCQ</sequence>
<evidence type="ECO:0000313" key="4">
    <source>
        <dbReference type="EMBL" id="CAC5340794.1"/>
    </source>
</evidence>
<evidence type="ECO:0000313" key="5">
    <source>
        <dbReference type="Proteomes" id="UP000196521"/>
    </source>
</evidence>
<dbReference type="SUPFAM" id="SSF50998">
    <property type="entry name" value="Quinoprotein alcohol dehydrogenase-like"/>
    <property type="match status" value="1"/>
</dbReference>
<dbReference type="InterPro" id="IPR001680">
    <property type="entry name" value="WD40_rpt"/>
</dbReference>
<feature type="repeat" description="WD" evidence="3">
    <location>
        <begin position="655"/>
        <end position="687"/>
    </location>
</feature>
<dbReference type="InterPro" id="IPR011047">
    <property type="entry name" value="Quinoprotein_ADH-like_sf"/>
</dbReference>
<dbReference type="SUPFAM" id="SSF50978">
    <property type="entry name" value="WD40 repeat-like"/>
    <property type="match status" value="1"/>
</dbReference>
<dbReference type="PRINTS" id="PR00320">
    <property type="entry name" value="GPROTEINBRPT"/>
</dbReference>
<dbReference type="PROSITE" id="PS50294">
    <property type="entry name" value="WD_REPEATS_REGION"/>
    <property type="match status" value="6"/>
</dbReference>
<proteinExistence type="predicted"/>
<feature type="repeat" description="WD" evidence="3">
    <location>
        <begin position="858"/>
        <end position="899"/>
    </location>
</feature>
<evidence type="ECO:0000256" key="3">
    <source>
        <dbReference type="PROSITE-ProRule" id="PRU00221"/>
    </source>
</evidence>
<keyword evidence="2" id="KW-0677">Repeat</keyword>
<dbReference type="Pfam" id="PF14516">
    <property type="entry name" value="AAA_35"/>
    <property type="match status" value="1"/>
</dbReference>
<feature type="repeat" description="WD" evidence="3">
    <location>
        <begin position="817"/>
        <end position="858"/>
    </location>
</feature>
<dbReference type="Proteomes" id="UP000196521">
    <property type="component" value="Unassembled WGS sequence"/>
</dbReference>
<dbReference type="SMART" id="SM00320">
    <property type="entry name" value="WD40"/>
    <property type="match status" value="12"/>
</dbReference>
<dbReference type="PROSITE" id="PS50082">
    <property type="entry name" value="WD_REPEATS_2"/>
    <property type="match status" value="7"/>
</dbReference>
<dbReference type="CDD" id="cd00200">
    <property type="entry name" value="WD40"/>
    <property type="match status" value="2"/>
</dbReference>
<dbReference type="Gene3D" id="3.40.50.300">
    <property type="entry name" value="P-loop containing nucleotide triphosphate hydrolases"/>
    <property type="match status" value="1"/>
</dbReference>
<dbReference type="PANTHER" id="PTHR19879">
    <property type="entry name" value="TRANSCRIPTION INITIATION FACTOR TFIID"/>
    <property type="match status" value="1"/>
</dbReference>